<keyword evidence="11" id="KW-0732">Signal</keyword>
<evidence type="ECO:0000256" key="9">
    <source>
        <dbReference type="ARBA" id="ARBA00022601"/>
    </source>
</evidence>
<reference evidence="21" key="1">
    <citation type="journal article" date="2016" name="Environ. Microbiol.">
        <title>The complete genome of a viable archaeum isolated from 123-million-year-old rock salt.</title>
        <authorList>
            <person name="Jaakkola S.T."/>
            <person name="Pfeiffer F."/>
            <person name="Ravantti J.J."/>
            <person name="Guo Q."/>
            <person name="Liu Y."/>
            <person name="Chen X."/>
            <person name="Ma H."/>
            <person name="Yang C."/>
            <person name="Oksanen H.M."/>
            <person name="Bamford D.H."/>
        </authorList>
    </citation>
    <scope>NUCLEOTIDE SEQUENCE</scope>
    <source>
        <strain evidence="21">JI20-1</strain>
    </source>
</reference>
<dbReference type="GO" id="GO:0071555">
    <property type="term" value="P:cell wall organization"/>
    <property type="evidence" value="ECO:0007669"/>
    <property type="project" value="UniProtKB-KW"/>
</dbReference>
<accession>A0A0U5GXD5</accession>
<feature type="domain" description="PGF-CTERM archaeal protein-sorting signal" evidence="19">
    <location>
        <begin position="938"/>
        <end position="959"/>
    </location>
</feature>
<feature type="compositionally biased region" description="Low complexity" evidence="17">
    <location>
        <begin position="167"/>
        <end position="183"/>
    </location>
</feature>
<evidence type="ECO:0000256" key="7">
    <source>
        <dbReference type="ARBA" id="ARBA00022512"/>
    </source>
</evidence>
<evidence type="ECO:0000256" key="13">
    <source>
        <dbReference type="ARBA" id="ARBA00023136"/>
    </source>
</evidence>
<evidence type="ECO:0000256" key="1">
    <source>
        <dbReference type="ARBA" id="ARBA00003466"/>
    </source>
</evidence>
<evidence type="ECO:0000256" key="17">
    <source>
        <dbReference type="SAM" id="MobiDB-lite"/>
    </source>
</evidence>
<keyword evidence="9" id="KW-0701">S-layer</keyword>
<evidence type="ECO:0000256" key="8">
    <source>
        <dbReference type="ARBA" id="ARBA00022525"/>
    </source>
</evidence>
<evidence type="ECO:0000256" key="4">
    <source>
        <dbReference type="ARBA" id="ARBA00009327"/>
    </source>
</evidence>
<feature type="compositionally biased region" description="Basic and acidic residues" evidence="17">
    <location>
        <begin position="188"/>
        <end position="198"/>
    </location>
</feature>
<dbReference type="InterPro" id="IPR026458">
    <property type="entry name" value="Csg_halobact"/>
</dbReference>
<dbReference type="NCBIfam" id="TIGR04216">
    <property type="entry name" value="halo_surf_glyco"/>
    <property type="match status" value="1"/>
</dbReference>
<protein>
    <recommendedName>
        <fullName evidence="5">Cell surface glycoprotein</fullName>
    </recommendedName>
    <alternativeName>
        <fullName evidence="16">S-layer glycoprotein</fullName>
    </alternativeName>
</protein>
<dbReference type="KEGG" id="hhb:Hhub_1225"/>
<sequence length="961" mass="99581">MTDTTNKLRAVFLTALMIGSVFTAGIAFTGTAAAANASSPNNIQVGGQDSIELSEPTTQTEDVTFDISNLNPDNSGQTVEFTVSLDAANFEFSDANQVQVSNDVSISQNEQVNGNGEITFNLEPSSSGVDAGTITVDGAVIDATAASAGASSDVTVTVDDSGANDDTTASTTLSSAVTVAESTGPADGRSDSDGDGKYETVGPNSVVYQGEGDLDFANDLSASSFERASGSNEGVPLEMPIPSDQTTGTYDGPSPFGNGGLTVSTPRVTTLEVQNNAGSDVSGGILNTNQDNAVVEVEYNYDNAEDIELTVEDEDGLDVTDEIVDSAATRNGDGSIAINPSAVDAGEYTFEVAGVDDLDFGDASESVSVTISSSQTASLSLAEDEVVQGANLQYTVENSPEGNFHAVTVDSSDFRDGVSTENVANLLRNVGDTTETGVVNDNGAVETDLENADIDNVDYAYAIVEIDGGNGVGSIETQYLDDSSVDVDLYPASADAADDGYAPDGSLDNVTTLNGLETDDDESFEVTEGEVSLDSPTGTYVVGSEVDINGTANEGTDEVALYARDNNDFELVTIDDDRTIEVDSDDTFEETDVVISGDTDGNNLLSLPGTYRLGIIDATDADTNSDGTVEDTLTTSDFNSGISSTSSLTVTDTELNGSFVTYNGQIASDDAQVDVEGTAPGKDELAVAFVDSRGNAEAYDITVDSDGTFTEEDLDISTLNEGSVSAHIISSGRDGVFGDGVENSASAFADTIMGDYASGASTGNQVRDRILANSVDDTASDDLIVTETFRLSDGLTTIESVSGVESGGTLTVEGQTNRVPDDNTITVELLDQDDESVTIASTDEWGTDGQWSVEMDLANVEPGEYTLESDDGDNTDRQDIEIVEESQETTQQPTTQTTEEPTTQEPTTTEESTTAAPTTTEESAGTTEDTSGESGSGIPGFGMGIALVAVLGAALLALRQN</sequence>
<evidence type="ECO:0000256" key="16">
    <source>
        <dbReference type="ARBA" id="ARBA00032079"/>
    </source>
</evidence>
<dbReference type="InterPro" id="IPR026371">
    <property type="entry name" value="PGF_CTERM"/>
</dbReference>
<dbReference type="NCBIfam" id="TIGR04126">
    <property type="entry name" value="PGF_CTERM"/>
    <property type="match status" value="1"/>
</dbReference>
<evidence type="ECO:0000256" key="2">
    <source>
        <dbReference type="ARBA" id="ARBA00004236"/>
    </source>
</evidence>
<evidence type="ECO:0000256" key="6">
    <source>
        <dbReference type="ARBA" id="ARBA00022475"/>
    </source>
</evidence>
<keyword evidence="12 18" id="KW-1133">Transmembrane helix</keyword>
<feature type="region of interest" description="Disordered" evidence="17">
    <location>
        <begin position="884"/>
        <end position="937"/>
    </location>
</feature>
<keyword evidence="15" id="KW-0961">Cell wall biogenesis/degradation</keyword>
<keyword evidence="8" id="KW-0964">Secreted</keyword>
<evidence type="ECO:0000313" key="20">
    <source>
        <dbReference type="EMBL" id="CQH46446.1"/>
    </source>
</evidence>
<dbReference type="InterPro" id="IPR026452">
    <property type="entry name" value="Surf_glycop_sig_pep"/>
</dbReference>
<evidence type="ECO:0000256" key="10">
    <source>
        <dbReference type="ARBA" id="ARBA00022692"/>
    </source>
</evidence>
<feature type="region of interest" description="Disordered" evidence="17">
    <location>
        <begin position="161"/>
        <end position="200"/>
    </location>
</feature>
<keyword evidence="10 18" id="KW-0812">Transmembrane</keyword>
<comment type="function">
    <text evidence="1">S-layer protein. The S-layer is a paracrystalline mono-layered assembly of proteins which coat the surface of the cell.</text>
</comment>
<dbReference type="EMBL" id="LN831302">
    <property type="protein sequence ID" value="CQH46446.1"/>
    <property type="molecule type" value="Genomic_DNA"/>
</dbReference>
<evidence type="ECO:0000259" key="19">
    <source>
        <dbReference type="Pfam" id="PF18204"/>
    </source>
</evidence>
<dbReference type="GO" id="GO:0005886">
    <property type="term" value="C:plasma membrane"/>
    <property type="evidence" value="ECO:0007669"/>
    <property type="project" value="UniProtKB-SubCell"/>
</dbReference>
<dbReference type="STRING" id="1407499.HHUB_1225"/>
<evidence type="ECO:0000256" key="14">
    <source>
        <dbReference type="ARBA" id="ARBA00023180"/>
    </source>
</evidence>
<keyword evidence="13 18" id="KW-0472">Membrane</keyword>
<dbReference type="NCBIfam" id="TIGR04207">
    <property type="entry name" value="halo_sig_pep"/>
    <property type="match status" value="1"/>
</dbReference>
<dbReference type="GeneID" id="26657916"/>
<keyword evidence="14" id="KW-0325">Glycoprotein</keyword>
<proteinExistence type="inferred from homology"/>
<evidence type="ECO:0000256" key="15">
    <source>
        <dbReference type="ARBA" id="ARBA00023316"/>
    </source>
</evidence>
<evidence type="ECO:0000256" key="5">
    <source>
        <dbReference type="ARBA" id="ARBA00017560"/>
    </source>
</evidence>
<dbReference type="AlphaFoldDB" id="A0A0U5GXD5"/>
<dbReference type="Proteomes" id="UP000066737">
    <property type="component" value="Chromosome I"/>
</dbReference>
<keyword evidence="21" id="KW-1185">Reference proteome</keyword>
<comment type="subcellular location">
    <subcellularLocation>
        <location evidence="2">Cell membrane</location>
    </subcellularLocation>
    <subcellularLocation>
        <location evidence="3">Secreted</location>
        <location evidence="3">Cell wall</location>
        <location evidence="3">S-layer</location>
    </subcellularLocation>
</comment>
<evidence type="ECO:0000256" key="3">
    <source>
        <dbReference type="ARBA" id="ARBA00004237"/>
    </source>
</evidence>
<dbReference type="RefSeq" id="WP_082687142.1">
    <property type="nucleotide sequence ID" value="NZ_LN831302.1"/>
</dbReference>
<keyword evidence="6" id="KW-1003">Cell membrane</keyword>
<comment type="similarity">
    <text evidence="4">Belongs to the halobacterial S-layer protein family.</text>
</comment>
<name>A0A0U5GXD5_9EURY</name>
<evidence type="ECO:0000256" key="11">
    <source>
        <dbReference type="ARBA" id="ARBA00022729"/>
    </source>
</evidence>
<dbReference type="Pfam" id="PF18204">
    <property type="entry name" value="PGF-CTERM"/>
    <property type="match status" value="1"/>
</dbReference>
<dbReference type="GO" id="GO:0030115">
    <property type="term" value="C:S-layer"/>
    <property type="evidence" value="ECO:0007669"/>
    <property type="project" value="UniProtKB-SubCell"/>
</dbReference>
<feature type="transmembrane region" description="Helical" evidence="18">
    <location>
        <begin position="938"/>
        <end position="958"/>
    </location>
</feature>
<evidence type="ECO:0000313" key="21">
    <source>
        <dbReference type="Proteomes" id="UP000066737"/>
    </source>
</evidence>
<keyword evidence="7" id="KW-0134">Cell wall</keyword>
<evidence type="ECO:0000256" key="12">
    <source>
        <dbReference type="ARBA" id="ARBA00022989"/>
    </source>
</evidence>
<gene>
    <name evidence="20" type="primary">csg2</name>
    <name evidence="20" type="ORF">HHUB_1225</name>
</gene>
<feature type="compositionally biased region" description="Low complexity" evidence="17">
    <location>
        <begin position="888"/>
        <end position="933"/>
    </location>
</feature>
<organism evidence="20 21">
    <name type="scientific">Halobacterium hubeiense</name>
    <dbReference type="NCBI Taxonomy" id="1407499"/>
    <lineage>
        <taxon>Archaea</taxon>
        <taxon>Methanobacteriati</taxon>
        <taxon>Methanobacteriota</taxon>
        <taxon>Stenosarchaea group</taxon>
        <taxon>Halobacteria</taxon>
        <taxon>Halobacteriales</taxon>
        <taxon>Halobacteriaceae</taxon>
        <taxon>Halobacterium</taxon>
    </lineage>
</organism>
<evidence type="ECO:0000256" key="18">
    <source>
        <dbReference type="SAM" id="Phobius"/>
    </source>
</evidence>